<dbReference type="EMBL" id="PPEA01000258">
    <property type="protein sequence ID" value="PQM47905.1"/>
    <property type="molecule type" value="Genomic_DNA"/>
</dbReference>
<dbReference type="Proteomes" id="UP000238296">
    <property type="component" value="Unassembled WGS sequence"/>
</dbReference>
<sequence length="92" mass="9498">MRAMICQSGSACPGGSTACWNRVRLRSELIITPSHSVHSAAGSSTSAYSLVSVSANASWAITSSAASRPSNTVFRLATVATGLVQMIQQALI</sequence>
<dbReference type="PROSITE" id="PS51257">
    <property type="entry name" value="PROKAR_LIPOPROTEIN"/>
    <property type="match status" value="1"/>
</dbReference>
<protein>
    <submittedName>
        <fullName evidence="1">Uncharacterized protein</fullName>
    </submittedName>
</protein>
<reference evidence="1 2" key="1">
    <citation type="journal article" date="2017" name="Int. J. Syst. Evol. Microbiol.">
        <title>Mycobacterium talmoniae sp. nov., a slowly growing mycobacterium isolated from human respiratory samples.</title>
        <authorList>
            <person name="Davidson R.M."/>
            <person name="DeGroote M.A."/>
            <person name="Marola J.L."/>
            <person name="Buss S."/>
            <person name="Jones V."/>
            <person name="McNeil M.R."/>
            <person name="Freifeld A.G."/>
            <person name="Elaine Epperson L."/>
            <person name="Hasan N.A."/>
            <person name="Jackson M."/>
            <person name="Iwen P.C."/>
            <person name="Salfinger M."/>
            <person name="Strong M."/>
        </authorList>
    </citation>
    <scope>NUCLEOTIDE SEQUENCE [LARGE SCALE GENOMIC DNA]</scope>
    <source>
        <strain evidence="1 2">ATCC BAA-2683</strain>
    </source>
</reference>
<gene>
    <name evidence="1" type="ORF">C1Y40_01883</name>
</gene>
<evidence type="ECO:0000313" key="2">
    <source>
        <dbReference type="Proteomes" id="UP000238296"/>
    </source>
</evidence>
<organism evidence="1 2">
    <name type="scientific">Mycobacterium talmoniae</name>
    <dbReference type="NCBI Taxonomy" id="1858794"/>
    <lineage>
        <taxon>Bacteria</taxon>
        <taxon>Bacillati</taxon>
        <taxon>Actinomycetota</taxon>
        <taxon>Actinomycetes</taxon>
        <taxon>Mycobacteriales</taxon>
        <taxon>Mycobacteriaceae</taxon>
        <taxon>Mycobacterium</taxon>
    </lineage>
</organism>
<evidence type="ECO:0000313" key="1">
    <source>
        <dbReference type="EMBL" id="PQM47905.1"/>
    </source>
</evidence>
<dbReference type="AlphaFoldDB" id="A0A2S8BMP8"/>
<name>A0A2S8BMP8_9MYCO</name>
<comment type="caution">
    <text evidence="1">The sequence shown here is derived from an EMBL/GenBank/DDBJ whole genome shotgun (WGS) entry which is preliminary data.</text>
</comment>
<proteinExistence type="predicted"/>
<accession>A0A2S8BMP8</accession>